<dbReference type="SUPFAM" id="SSF53756">
    <property type="entry name" value="UDP-Glycosyltransferase/glycogen phosphorylase"/>
    <property type="match status" value="1"/>
</dbReference>
<evidence type="ECO:0000313" key="3">
    <source>
        <dbReference type="Proteomes" id="UP000031620"/>
    </source>
</evidence>
<accession>A0A0A1GXC7</accession>
<dbReference type="EMBL" id="AP014680">
    <property type="protein sequence ID" value="BAP86715.1"/>
    <property type="molecule type" value="Genomic_DNA"/>
</dbReference>
<name>A0A0A1GXC7_9LACO</name>
<proteinExistence type="predicted"/>
<reference evidence="2 3" key="1">
    <citation type="submission" date="2014-11" db="EMBL/GenBank/DDBJ databases">
        <title>Complete genome sequence and analysis of Lactobacillus hokkaidonensis LOOC260T.</title>
        <authorList>
            <person name="Tanizawa Y."/>
            <person name="Tohno M."/>
            <person name="Kaminuma E."/>
            <person name="Nakamura Y."/>
            <person name="Arita M."/>
        </authorList>
    </citation>
    <scope>NUCLEOTIDE SEQUENCE [LARGE SCALE GENOMIC DNA]</scope>
    <source>
        <strain evidence="2 3">LOOC260</strain>
    </source>
</reference>
<evidence type="ECO:0000259" key="1">
    <source>
        <dbReference type="Pfam" id="PF00534"/>
    </source>
</evidence>
<dbReference type="InterPro" id="IPR001296">
    <property type="entry name" value="Glyco_trans_1"/>
</dbReference>
<dbReference type="InterPro" id="IPR050194">
    <property type="entry name" value="Glycosyltransferase_grp1"/>
</dbReference>
<dbReference type="PANTHER" id="PTHR45947:SF3">
    <property type="entry name" value="SULFOQUINOVOSYL TRANSFERASE SQD2"/>
    <property type="match status" value="1"/>
</dbReference>
<dbReference type="Gene3D" id="3.40.50.2000">
    <property type="entry name" value="Glycogen Phosphorylase B"/>
    <property type="match status" value="3"/>
</dbReference>
<dbReference type="AlphaFoldDB" id="A0A0A1GXC7"/>
<keyword evidence="2" id="KW-0808">Transferase</keyword>
<dbReference type="KEGG" id="lho:LOOC260_122100"/>
<organism evidence="2 3">
    <name type="scientific">Paucilactobacillus hokkaidonensis JCM 18461</name>
    <dbReference type="NCBI Taxonomy" id="1291742"/>
    <lineage>
        <taxon>Bacteria</taxon>
        <taxon>Bacillati</taxon>
        <taxon>Bacillota</taxon>
        <taxon>Bacilli</taxon>
        <taxon>Lactobacillales</taxon>
        <taxon>Lactobacillaceae</taxon>
        <taxon>Paucilactobacillus</taxon>
    </lineage>
</organism>
<protein>
    <submittedName>
        <fullName evidence="2">Poly(Glycerol-phosphate) alpha-glucosyltransferase</fullName>
    </submittedName>
</protein>
<dbReference type="GO" id="GO:0016757">
    <property type="term" value="F:glycosyltransferase activity"/>
    <property type="evidence" value="ECO:0007669"/>
    <property type="project" value="InterPro"/>
</dbReference>
<dbReference type="HOGENOM" id="CLU_009583_21_0_9"/>
<dbReference type="RefSeq" id="WP_041094976.1">
    <property type="nucleotide sequence ID" value="NZ_AP014680.1"/>
</dbReference>
<sequence length="505" mass="57526">MYYFVNQYLLNQNSSVEHAEIKRVKLFEQYHSPAKIVTRDFDLVLHQTIKKFGLKDTNVINMFDFFAQTDDYVGHALKIDDLKLPIEYQVGTGNNFREVKDGSRLVCEIHFASGTVAQINHIDYFDASGNLNLRSRYDIRGFKAADEFYGQDGSMFYTLLYRPDGQRYMEQYFVKSTENTPINSLNHLLNYRGRDRYFNSLDDLFAFFLEELANQSDEPVSFIADRPAMANLPVLNSKAKAKKYLWLPINHSQDAKNPVNGQLNNLYQYPFSPAGKKQLDGVIVMTKAQQGDLLKRLNDKKLPIYAVSGAIADPIEQKVVVKERTQHHIISVGRLGFDKQIDQLLQVFKLIHQKIADATLTIYGYGVASEVDQFKQQVVDLKLDEPGLVTFAGYQIDLQSAYDQAQLFIDTSNVDGQPLAMVEALSHGVPVLSYDYNYGPGEIISEGQNGYLIPQNNVTKLVKQAILVLNDQTRLQELSTNAYQSSEQFNAETIWQQWQIVNSKG</sequence>
<dbReference type="PANTHER" id="PTHR45947">
    <property type="entry name" value="SULFOQUINOVOSYL TRANSFERASE SQD2"/>
    <property type="match status" value="1"/>
</dbReference>
<dbReference type="STRING" id="1291742.LOOC260_122100"/>
<dbReference type="Proteomes" id="UP000031620">
    <property type="component" value="Chromosome"/>
</dbReference>
<dbReference type="Pfam" id="PF00534">
    <property type="entry name" value="Glycos_transf_1"/>
    <property type="match status" value="1"/>
</dbReference>
<evidence type="ECO:0000313" key="2">
    <source>
        <dbReference type="EMBL" id="BAP86715.1"/>
    </source>
</evidence>
<feature type="domain" description="Glycosyl transferase family 1" evidence="1">
    <location>
        <begin position="318"/>
        <end position="484"/>
    </location>
</feature>
<gene>
    <name evidence="2" type="ORF">LOOC260_122100</name>
</gene>